<proteinExistence type="inferred from homology"/>
<dbReference type="RefSeq" id="WP_267991227.1">
    <property type="nucleotide sequence ID" value="NZ_JAPJZI010000001.1"/>
</dbReference>
<organism evidence="3 4">
    <name type="scientific">Hoeflea prorocentri</name>
    <dbReference type="NCBI Taxonomy" id="1922333"/>
    <lineage>
        <taxon>Bacteria</taxon>
        <taxon>Pseudomonadati</taxon>
        <taxon>Pseudomonadota</taxon>
        <taxon>Alphaproteobacteria</taxon>
        <taxon>Hyphomicrobiales</taxon>
        <taxon>Rhizobiaceae</taxon>
        <taxon>Hoeflea</taxon>
    </lineage>
</organism>
<reference evidence="3" key="1">
    <citation type="submission" date="2022-11" db="EMBL/GenBank/DDBJ databases">
        <title>Draft genome sequence of Hoeflea poritis E7-10 and Hoeflea prorocentri PM5-8, separated from scleractinian coral Porites lutea and marine dinoflagellate.</title>
        <authorList>
            <person name="Zhang G."/>
            <person name="Wei Q."/>
            <person name="Cai L."/>
        </authorList>
    </citation>
    <scope>NUCLEOTIDE SEQUENCE</scope>
    <source>
        <strain evidence="3">PM5-8</strain>
    </source>
</reference>
<dbReference type="SUPFAM" id="SSF52402">
    <property type="entry name" value="Adenine nucleotide alpha hydrolases-like"/>
    <property type="match status" value="1"/>
</dbReference>
<dbReference type="InterPro" id="IPR006015">
    <property type="entry name" value="Universal_stress_UspA"/>
</dbReference>
<dbReference type="Gene3D" id="3.40.50.620">
    <property type="entry name" value="HUPs"/>
    <property type="match status" value="1"/>
</dbReference>
<dbReference type="PANTHER" id="PTHR46268">
    <property type="entry name" value="STRESS RESPONSE PROTEIN NHAX"/>
    <property type="match status" value="1"/>
</dbReference>
<dbReference type="Pfam" id="PF00582">
    <property type="entry name" value="Usp"/>
    <property type="match status" value="1"/>
</dbReference>
<dbReference type="InterPro" id="IPR014729">
    <property type="entry name" value="Rossmann-like_a/b/a_fold"/>
</dbReference>
<dbReference type="Proteomes" id="UP001151234">
    <property type="component" value="Unassembled WGS sequence"/>
</dbReference>
<dbReference type="AlphaFoldDB" id="A0A9X3UIH3"/>
<protein>
    <submittedName>
        <fullName evidence="3">Universal stress protein</fullName>
    </submittedName>
</protein>
<evidence type="ECO:0000256" key="1">
    <source>
        <dbReference type="ARBA" id="ARBA00008791"/>
    </source>
</evidence>
<dbReference type="EMBL" id="JAPJZI010000001">
    <property type="protein sequence ID" value="MDA5399808.1"/>
    <property type="molecule type" value="Genomic_DNA"/>
</dbReference>
<gene>
    <name evidence="3" type="ORF">OQ273_14600</name>
</gene>
<accession>A0A9X3UIH3</accession>
<keyword evidence="4" id="KW-1185">Reference proteome</keyword>
<evidence type="ECO:0000259" key="2">
    <source>
        <dbReference type="Pfam" id="PF00582"/>
    </source>
</evidence>
<comment type="caution">
    <text evidence="3">The sequence shown here is derived from an EMBL/GenBank/DDBJ whole genome shotgun (WGS) entry which is preliminary data.</text>
</comment>
<name>A0A9X3UIH3_9HYPH</name>
<dbReference type="PANTHER" id="PTHR46268:SF6">
    <property type="entry name" value="UNIVERSAL STRESS PROTEIN UP12"/>
    <property type="match status" value="1"/>
</dbReference>
<evidence type="ECO:0000313" key="4">
    <source>
        <dbReference type="Proteomes" id="UP001151234"/>
    </source>
</evidence>
<feature type="domain" description="UspA" evidence="2">
    <location>
        <begin position="1"/>
        <end position="143"/>
    </location>
</feature>
<evidence type="ECO:0000313" key="3">
    <source>
        <dbReference type="EMBL" id="MDA5399808.1"/>
    </source>
</evidence>
<comment type="similarity">
    <text evidence="1">Belongs to the universal stress protein A family.</text>
</comment>
<sequence length="144" mass="15020">MFEKIVVAIDGSESADSALEIACDLAKKYQSEIHLVHSPQLETTAIAVGYGAVEINPNPKAVEEAGKQVMDRAVEKATALGCVPGECIISNGDPADEILKAAEAAKADLIIMGRRGLGRLSSLILGSVSQKVSHDAQCACLTVC</sequence>
<dbReference type="PRINTS" id="PR01438">
    <property type="entry name" value="UNVRSLSTRESS"/>
</dbReference>
<dbReference type="CDD" id="cd00293">
    <property type="entry name" value="USP-like"/>
    <property type="match status" value="1"/>
</dbReference>
<dbReference type="InterPro" id="IPR006016">
    <property type="entry name" value="UspA"/>
</dbReference>